<keyword evidence="2" id="KW-1185">Reference proteome</keyword>
<gene>
    <name evidence="1" type="ORF">HPB49_021189</name>
</gene>
<sequence length="414" mass="45633">MTPLNSQLTQIPDLHHIFYTDDYTLWCSSGSPGHVEDTLQRGLDPIDSFLITAGLSPAPEKSQLHLNHSSSPFIFLALTLLSQERALPPPRCHDLPLRNSPPAARSHSAPRSPRGSCVHRLYKAALKLPITTSAAKLLSTGLFHPLRSLLSLHRDSRLARLSLTRQGQRLLAQAGISHIPASTLPCRYPPRLPTFVSSPSRPICPPSCMAAVVTRPHSTIPPPLFTNQGVAYPDASFVAHREYTIYSDYQAAIDYIQIEPHPTPFTPTGGRMSGPRTAVFHRFPPLPLGGLWETLPARHHQGSLPPALSRQAPINSPHQSVTVPEARLLRHIQMNVLITPSRLFLYCYRSDPSCPNCPSTYADLSHCLFFCPAAQQSASYPPLSLLITTWLDWLGAEGEEQRPLFAKAVDMLGL</sequence>
<reference evidence="1" key="1">
    <citation type="submission" date="2020-05" db="EMBL/GenBank/DDBJ databases">
        <title>Large-scale comparative analyses of tick genomes elucidate their genetic diversity and vector capacities.</title>
        <authorList>
            <person name="Jia N."/>
            <person name="Wang J."/>
            <person name="Shi W."/>
            <person name="Du L."/>
            <person name="Sun Y."/>
            <person name="Zhan W."/>
            <person name="Jiang J."/>
            <person name="Wang Q."/>
            <person name="Zhang B."/>
            <person name="Ji P."/>
            <person name="Sakyi L.B."/>
            <person name="Cui X."/>
            <person name="Yuan T."/>
            <person name="Jiang B."/>
            <person name="Yang W."/>
            <person name="Lam T.T.-Y."/>
            <person name="Chang Q."/>
            <person name="Ding S."/>
            <person name="Wang X."/>
            <person name="Zhu J."/>
            <person name="Ruan X."/>
            <person name="Zhao L."/>
            <person name="Wei J."/>
            <person name="Que T."/>
            <person name="Du C."/>
            <person name="Cheng J."/>
            <person name="Dai P."/>
            <person name="Han X."/>
            <person name="Huang E."/>
            <person name="Gao Y."/>
            <person name="Liu J."/>
            <person name="Shao H."/>
            <person name="Ye R."/>
            <person name="Li L."/>
            <person name="Wei W."/>
            <person name="Wang X."/>
            <person name="Wang C."/>
            <person name="Yang T."/>
            <person name="Huo Q."/>
            <person name="Li W."/>
            <person name="Guo W."/>
            <person name="Chen H."/>
            <person name="Zhou L."/>
            <person name="Ni X."/>
            <person name="Tian J."/>
            <person name="Zhou Y."/>
            <person name="Sheng Y."/>
            <person name="Liu T."/>
            <person name="Pan Y."/>
            <person name="Xia L."/>
            <person name="Li J."/>
            <person name="Zhao F."/>
            <person name="Cao W."/>
        </authorList>
    </citation>
    <scope>NUCLEOTIDE SEQUENCE</scope>
    <source>
        <strain evidence="1">Dsil-2018</strain>
    </source>
</reference>
<protein>
    <submittedName>
        <fullName evidence="1">Uncharacterized protein</fullName>
    </submittedName>
</protein>
<organism evidence="1 2">
    <name type="scientific">Dermacentor silvarum</name>
    <name type="common">Tick</name>
    <dbReference type="NCBI Taxonomy" id="543639"/>
    <lineage>
        <taxon>Eukaryota</taxon>
        <taxon>Metazoa</taxon>
        <taxon>Ecdysozoa</taxon>
        <taxon>Arthropoda</taxon>
        <taxon>Chelicerata</taxon>
        <taxon>Arachnida</taxon>
        <taxon>Acari</taxon>
        <taxon>Parasitiformes</taxon>
        <taxon>Ixodida</taxon>
        <taxon>Ixodoidea</taxon>
        <taxon>Ixodidae</taxon>
        <taxon>Rhipicephalinae</taxon>
        <taxon>Dermacentor</taxon>
    </lineage>
</organism>
<name>A0ACB8DFU8_DERSI</name>
<proteinExistence type="predicted"/>
<dbReference type="EMBL" id="CM023471">
    <property type="protein sequence ID" value="KAH7966996.1"/>
    <property type="molecule type" value="Genomic_DNA"/>
</dbReference>
<accession>A0ACB8DFU8</accession>
<evidence type="ECO:0000313" key="2">
    <source>
        <dbReference type="Proteomes" id="UP000821865"/>
    </source>
</evidence>
<evidence type="ECO:0000313" key="1">
    <source>
        <dbReference type="EMBL" id="KAH7966996.1"/>
    </source>
</evidence>
<comment type="caution">
    <text evidence="1">The sequence shown here is derived from an EMBL/GenBank/DDBJ whole genome shotgun (WGS) entry which is preliminary data.</text>
</comment>
<dbReference type="Proteomes" id="UP000821865">
    <property type="component" value="Chromosome 2"/>
</dbReference>